<accession>A0ABY4CC44</accession>
<dbReference type="EMBL" id="CP093442">
    <property type="protein sequence ID" value="UOF02475.1"/>
    <property type="molecule type" value="Genomic_DNA"/>
</dbReference>
<organism evidence="2 3">
    <name type="scientific">Bdellovibrio reynosensis</name>
    <dbReference type="NCBI Taxonomy" id="2835041"/>
    <lineage>
        <taxon>Bacteria</taxon>
        <taxon>Pseudomonadati</taxon>
        <taxon>Bdellovibrionota</taxon>
        <taxon>Bdellovibrionia</taxon>
        <taxon>Bdellovibrionales</taxon>
        <taxon>Pseudobdellovibrionaceae</taxon>
        <taxon>Bdellovibrio</taxon>
    </lineage>
</organism>
<keyword evidence="3" id="KW-1185">Reference proteome</keyword>
<evidence type="ECO:0000313" key="2">
    <source>
        <dbReference type="EMBL" id="UOF02475.1"/>
    </source>
</evidence>
<feature type="domain" description="Pyrrolo-quinoline quinone repeat" evidence="1">
    <location>
        <begin position="116"/>
        <end position="261"/>
    </location>
</feature>
<evidence type="ECO:0000259" key="1">
    <source>
        <dbReference type="Pfam" id="PF13360"/>
    </source>
</evidence>
<dbReference type="Gene3D" id="2.130.10.10">
    <property type="entry name" value="YVTN repeat-like/Quinoprotein amine dehydrogenase"/>
    <property type="match status" value="2"/>
</dbReference>
<gene>
    <name evidence="2" type="ORF">MNR06_05865</name>
</gene>
<dbReference type="InterPro" id="IPR018391">
    <property type="entry name" value="PQQ_b-propeller_rpt"/>
</dbReference>
<dbReference type="PANTHER" id="PTHR34512">
    <property type="entry name" value="CELL SURFACE PROTEIN"/>
    <property type="match status" value="1"/>
</dbReference>
<dbReference type="InterPro" id="IPR011047">
    <property type="entry name" value="Quinoprotein_ADH-like_sf"/>
</dbReference>
<dbReference type="InterPro" id="IPR015943">
    <property type="entry name" value="WD40/YVTN_repeat-like_dom_sf"/>
</dbReference>
<reference evidence="2" key="1">
    <citation type="submission" date="2022-03" db="EMBL/GenBank/DDBJ databases">
        <title>Genome Identification and Characterization of new species Bdellovibrio reynosense LBG001 sp. nov. from a Mexico soil sample.</title>
        <authorList>
            <person name="Camilli A."/>
            <person name="Ajao Y."/>
            <person name="Guo X."/>
        </authorList>
    </citation>
    <scope>NUCLEOTIDE SEQUENCE</scope>
    <source>
        <strain evidence="2">LBG001</strain>
    </source>
</reference>
<evidence type="ECO:0000313" key="3">
    <source>
        <dbReference type="Proteomes" id="UP000830116"/>
    </source>
</evidence>
<dbReference type="PANTHER" id="PTHR34512:SF30">
    <property type="entry name" value="OUTER MEMBRANE PROTEIN ASSEMBLY FACTOR BAMB"/>
    <property type="match status" value="1"/>
</dbReference>
<sequence>MKKIIFIVYCILILGLLTWVEYKTLPLLKSDFSFEKLATAVTASPLQYSVTDPSQATSMYRGNAARWGRVDISSQDEFLPFSLKWQVKNLNNGIHRASKSSPAVDDEGFYVADDTGFVRAYDWQGQLKWQFVSAVATRGLHSTPLVDKDSIYFGDYAGFIYCLNKHDGSIRWITKAGMTIGSSPLLHDGVLYVGVELNGPDGFLLALNAKNGAWLWNSNLIGNHPHSSPALDDSNNLIFMGSNTGFLQAFDLKNGKHFWDFASKDDIKCSPLVMNESVYFSSWDGFIYSVKAKSGKLNWKTALDGGSMSCPSISRDGKTVAITGAKQNFVLDADTGKIQWISNIENIANRAQSSPLILSYEKKETVVFLCENQGLCFYDLQSGKLQQMIKLTGTFSSSPVYHKGHLFLATSGADGLLVLTQESN</sequence>
<dbReference type="InterPro" id="IPR002372">
    <property type="entry name" value="PQQ_rpt_dom"/>
</dbReference>
<name>A0ABY4CC44_9BACT</name>
<dbReference type="Pfam" id="PF13360">
    <property type="entry name" value="PQQ_2"/>
    <property type="match status" value="1"/>
</dbReference>
<protein>
    <submittedName>
        <fullName evidence="2">PQQ-binding-like beta-propeller repeat protein</fullName>
    </submittedName>
</protein>
<proteinExistence type="predicted"/>
<dbReference type="RefSeq" id="WP_243539999.1">
    <property type="nucleotide sequence ID" value="NZ_CP093442.1"/>
</dbReference>
<dbReference type="Proteomes" id="UP000830116">
    <property type="component" value="Chromosome"/>
</dbReference>
<dbReference type="SMART" id="SM00564">
    <property type="entry name" value="PQQ"/>
    <property type="match status" value="6"/>
</dbReference>
<dbReference type="SUPFAM" id="SSF50998">
    <property type="entry name" value="Quinoprotein alcohol dehydrogenase-like"/>
    <property type="match status" value="1"/>
</dbReference>